<accession>R0JS64</accession>
<reference evidence="2" key="1">
    <citation type="journal article" date="2013" name="Nat. Genet.">
        <title>The duck genome and transcriptome provide insight into an avian influenza virus reservoir species.</title>
        <authorList>
            <person name="Huang Y."/>
            <person name="Li Y."/>
            <person name="Burt D.W."/>
            <person name="Chen H."/>
            <person name="Zhang Y."/>
            <person name="Qian W."/>
            <person name="Kim H."/>
            <person name="Gan S."/>
            <person name="Zhao Y."/>
            <person name="Li J."/>
            <person name="Yi K."/>
            <person name="Feng H."/>
            <person name="Zhu P."/>
            <person name="Li B."/>
            <person name="Liu Q."/>
            <person name="Fairley S."/>
            <person name="Magor K.E."/>
            <person name="Du Z."/>
            <person name="Hu X."/>
            <person name="Goodman L."/>
            <person name="Tafer H."/>
            <person name="Vignal A."/>
            <person name="Lee T."/>
            <person name="Kim K.W."/>
            <person name="Sheng Z."/>
            <person name="An Y."/>
            <person name="Searle S."/>
            <person name="Herrero J."/>
            <person name="Groenen M.A."/>
            <person name="Crooijmans R.P."/>
            <person name="Faraut T."/>
            <person name="Cai Q."/>
            <person name="Webster R.G."/>
            <person name="Aldridge J.R."/>
            <person name="Warren W.C."/>
            <person name="Bartschat S."/>
            <person name="Kehr S."/>
            <person name="Marz M."/>
            <person name="Stadler P.F."/>
            <person name="Smith J."/>
            <person name="Kraus R.H."/>
            <person name="Zhao Y."/>
            <person name="Ren L."/>
            <person name="Fei J."/>
            <person name="Morisson M."/>
            <person name="Kaiser P."/>
            <person name="Griffin D.K."/>
            <person name="Rao M."/>
            <person name="Pitel F."/>
            <person name="Wang J."/>
            <person name="Li N."/>
        </authorList>
    </citation>
    <scope>NUCLEOTIDE SEQUENCE [LARGE SCALE GENOMIC DNA]</scope>
</reference>
<organism evidence="1 2">
    <name type="scientific">Anas platyrhynchos</name>
    <name type="common">Mallard</name>
    <name type="synonym">Anas boschas</name>
    <dbReference type="NCBI Taxonomy" id="8839"/>
    <lineage>
        <taxon>Eukaryota</taxon>
        <taxon>Metazoa</taxon>
        <taxon>Chordata</taxon>
        <taxon>Craniata</taxon>
        <taxon>Vertebrata</taxon>
        <taxon>Euteleostomi</taxon>
        <taxon>Archelosauria</taxon>
        <taxon>Archosauria</taxon>
        <taxon>Dinosauria</taxon>
        <taxon>Saurischia</taxon>
        <taxon>Theropoda</taxon>
        <taxon>Coelurosauria</taxon>
        <taxon>Aves</taxon>
        <taxon>Neognathae</taxon>
        <taxon>Galloanserae</taxon>
        <taxon>Anseriformes</taxon>
        <taxon>Anatidae</taxon>
        <taxon>Anatinae</taxon>
        <taxon>Anas</taxon>
    </lineage>
</organism>
<sequence length="327" mass="35496">MGRIASRISLKIAEEILGAELKPARGCCCCPKRLAAPAALLQRRQLREGGFGVRDVTRVLAPRNCTAEEAVGSAGRISQPFEGAWGFLLSQLLGRGADGCEHVWVFGKGLTCGIQKGIKRIRDLKAMSSQSGFSNSLPPPGYPFYQVSCSVFYSLLLIAPLLSDLDGKRKPSAPCQRPDGPGNCKGLDAVPVLNWAPASLFAAEGCWFHLCCSVLGPAFRGHACHLLNPRYFLAPQVSFHIPSVAPVTLGEIVELLALDRFEASEILLKYFVQCDIFQGAEGLAVVTGTAERQLRAEQLLLRALALTFVIFQRDKWNFSIGLSEHLS</sequence>
<dbReference type="AlphaFoldDB" id="R0JS64"/>
<protein>
    <submittedName>
        <fullName evidence="1">Uncharacterized protein</fullName>
    </submittedName>
</protein>
<evidence type="ECO:0000313" key="1">
    <source>
        <dbReference type="EMBL" id="EOB00266.1"/>
    </source>
</evidence>
<proteinExistence type="predicted"/>
<name>R0JS64_ANAPL</name>
<dbReference type="EMBL" id="KB743214">
    <property type="protein sequence ID" value="EOB00266.1"/>
    <property type="molecule type" value="Genomic_DNA"/>
</dbReference>
<dbReference type="Proteomes" id="UP000296049">
    <property type="component" value="Unassembled WGS sequence"/>
</dbReference>
<keyword evidence="2" id="KW-1185">Reference proteome</keyword>
<gene>
    <name evidence="1" type="ORF">Anapl_08752</name>
</gene>
<evidence type="ECO:0000313" key="2">
    <source>
        <dbReference type="Proteomes" id="UP000296049"/>
    </source>
</evidence>